<evidence type="ECO:0000256" key="1">
    <source>
        <dbReference type="SAM" id="SignalP"/>
    </source>
</evidence>
<dbReference type="OrthoDB" id="5513217at2"/>
<dbReference type="CDD" id="cd00371">
    <property type="entry name" value="HMA"/>
    <property type="match status" value="1"/>
</dbReference>
<feature type="domain" description="HMA" evidence="2">
    <location>
        <begin position="23"/>
        <end position="88"/>
    </location>
</feature>
<dbReference type="Proteomes" id="UP000064893">
    <property type="component" value="Chromosome"/>
</dbReference>
<reference evidence="3 4" key="1">
    <citation type="submission" date="2015-11" db="EMBL/GenBank/DDBJ databases">
        <title>Description and complete genome sequence of a novel strain predominating in hypersaline microbial mats and representing a new family of the Bacteriodetes phylum.</title>
        <authorList>
            <person name="Spring S."/>
            <person name="Bunk B."/>
            <person name="Sproer C."/>
            <person name="Klenk H.-P."/>
        </authorList>
    </citation>
    <scope>NUCLEOTIDE SEQUENCE [LARGE SCALE GENOMIC DNA]</scope>
    <source>
        <strain evidence="3 4">L21-Spi-D4</strain>
    </source>
</reference>
<keyword evidence="4" id="KW-1185">Reference proteome</keyword>
<dbReference type="SUPFAM" id="SSF55008">
    <property type="entry name" value="HMA, heavy metal-associated domain"/>
    <property type="match status" value="1"/>
</dbReference>
<dbReference type="InterPro" id="IPR036163">
    <property type="entry name" value="HMA_dom_sf"/>
</dbReference>
<keyword evidence="1" id="KW-0732">Signal</keyword>
<dbReference type="PROSITE" id="PS50846">
    <property type="entry name" value="HMA_2"/>
    <property type="match status" value="1"/>
</dbReference>
<feature type="chain" id="PRO_5006599623" evidence="1">
    <location>
        <begin position="22"/>
        <end position="132"/>
    </location>
</feature>
<accession>A0A0S2I4L9</accession>
<feature type="signal peptide" evidence="1">
    <location>
        <begin position="1"/>
        <end position="21"/>
    </location>
</feature>
<sequence precursor="true">MRPKFFVTILFIMASATALLAGEKNLKLKVYGNCGMCETRIEKAAESVDGVTEASWDKSTKMLELTMSDNVDEMTIHNAIAKAGHDTQKAKADDATYSDLPGCCKYDRAAKKSGSDCKTPCKKAKKKECDKS</sequence>
<dbReference type="KEGG" id="blq:L21SP5_03683"/>
<name>A0A0S2I4L9_9BACT</name>
<dbReference type="InterPro" id="IPR006121">
    <property type="entry name" value="HMA_dom"/>
</dbReference>
<dbReference type="RefSeq" id="WP_157754696.1">
    <property type="nucleotide sequence ID" value="NZ_CP013118.1"/>
</dbReference>
<evidence type="ECO:0000259" key="2">
    <source>
        <dbReference type="PROSITE" id="PS50846"/>
    </source>
</evidence>
<evidence type="ECO:0000313" key="4">
    <source>
        <dbReference type="Proteomes" id="UP000064893"/>
    </source>
</evidence>
<protein>
    <submittedName>
        <fullName evidence="3">Copper chaperone</fullName>
    </submittedName>
</protein>
<dbReference type="Gene3D" id="3.30.70.100">
    <property type="match status" value="1"/>
</dbReference>
<evidence type="ECO:0000313" key="3">
    <source>
        <dbReference type="EMBL" id="ALO17281.1"/>
    </source>
</evidence>
<gene>
    <name evidence="3" type="ORF">L21SP5_03683</name>
</gene>
<dbReference type="AlphaFoldDB" id="A0A0S2I4L9"/>
<organism evidence="3 4">
    <name type="scientific">Salinivirga cyanobacteriivorans</name>
    <dbReference type="NCBI Taxonomy" id="1307839"/>
    <lineage>
        <taxon>Bacteria</taxon>
        <taxon>Pseudomonadati</taxon>
        <taxon>Bacteroidota</taxon>
        <taxon>Bacteroidia</taxon>
        <taxon>Bacteroidales</taxon>
        <taxon>Salinivirgaceae</taxon>
        <taxon>Salinivirga</taxon>
    </lineage>
</organism>
<dbReference type="STRING" id="1307839.L21SP5_03683"/>
<dbReference type="GO" id="GO:0046872">
    <property type="term" value="F:metal ion binding"/>
    <property type="evidence" value="ECO:0007669"/>
    <property type="project" value="InterPro"/>
</dbReference>
<proteinExistence type="predicted"/>
<dbReference type="EMBL" id="CP013118">
    <property type="protein sequence ID" value="ALO17281.1"/>
    <property type="molecule type" value="Genomic_DNA"/>
</dbReference>